<name>A0ABX7WTI1_9GAMM</name>
<organism evidence="1 2">
    <name type="scientific">Thiothrix litoralis</name>
    <dbReference type="NCBI Taxonomy" id="2891210"/>
    <lineage>
        <taxon>Bacteria</taxon>
        <taxon>Pseudomonadati</taxon>
        <taxon>Pseudomonadota</taxon>
        <taxon>Gammaproteobacteria</taxon>
        <taxon>Thiotrichales</taxon>
        <taxon>Thiotrichaceae</taxon>
        <taxon>Thiothrix</taxon>
    </lineage>
</organism>
<dbReference type="Proteomes" id="UP000672039">
    <property type="component" value="Chromosome"/>
</dbReference>
<protein>
    <submittedName>
        <fullName evidence="1">Uncharacterized protein</fullName>
    </submittedName>
</protein>
<dbReference type="RefSeq" id="WP_210222661.1">
    <property type="nucleotide sequence ID" value="NZ_CP072801.1"/>
</dbReference>
<evidence type="ECO:0000313" key="2">
    <source>
        <dbReference type="Proteomes" id="UP000672039"/>
    </source>
</evidence>
<sequence length="114" mass="12649">MTTWFTKNLGDAMLANPAVEHIQKLFLETYGLKEYADDTALFFRHESEGRLHCEVKVYLPPATVLIATAINAMPCRQPIPTDLGLLMGSEACWPVLFPESFTPPVSAPLPKQTS</sequence>
<gene>
    <name evidence="1" type="ORF">J9253_20515</name>
</gene>
<keyword evidence="2" id="KW-1185">Reference proteome</keyword>
<accession>A0ABX7WTI1</accession>
<reference evidence="1 2" key="1">
    <citation type="submission" date="2021-04" db="EMBL/GenBank/DDBJ databases">
        <title>Genomics, taxonomy and metabolism of representatives of sulfur bacteria of the genus Thiothrix: Thiothrix fructosivorans QT, Thiothrix unzii A1T and three new species, Thiothrix subterranea sp. nov., Thiothrix litoralis sp. nov. and 'Candidatus Thiothrix anitrata' sp. nov.</title>
        <authorList>
            <person name="Ravin N.V."/>
            <person name="Smolyakov D."/>
            <person name="Rudenko T.S."/>
            <person name="Mardanov A.V."/>
            <person name="Beletsky A.V."/>
            <person name="Markov N.D."/>
            <person name="Fomenkov A.I."/>
            <person name="Roberts R.J."/>
            <person name="Karnachuk O.V."/>
            <person name="Novikov A."/>
            <person name="Grabovich M.Y."/>
        </authorList>
    </citation>
    <scope>NUCLEOTIDE SEQUENCE [LARGE SCALE GENOMIC DNA]</scope>
    <source>
        <strain evidence="1 2">AS</strain>
    </source>
</reference>
<evidence type="ECO:0000313" key="1">
    <source>
        <dbReference type="EMBL" id="QTR46322.1"/>
    </source>
</evidence>
<proteinExistence type="predicted"/>
<dbReference type="EMBL" id="CP072801">
    <property type="protein sequence ID" value="QTR46322.1"/>
    <property type="molecule type" value="Genomic_DNA"/>
</dbReference>